<dbReference type="RefSeq" id="WP_055122120.1">
    <property type="nucleotide sequence ID" value="NZ_LKST01000002.1"/>
</dbReference>
<dbReference type="PROSITE" id="PS51318">
    <property type="entry name" value="TAT"/>
    <property type="match status" value="1"/>
</dbReference>
<dbReference type="SUPFAM" id="SSF50998">
    <property type="entry name" value="Quinoprotein alcohol dehydrogenase-like"/>
    <property type="match status" value="1"/>
</dbReference>
<evidence type="ECO:0008006" key="3">
    <source>
        <dbReference type="Google" id="ProtNLM"/>
    </source>
</evidence>
<dbReference type="EMBL" id="LKST01000002">
    <property type="protein sequence ID" value="KQB84121.1"/>
    <property type="molecule type" value="Genomic_DNA"/>
</dbReference>
<dbReference type="InterPro" id="IPR006311">
    <property type="entry name" value="TAT_signal"/>
</dbReference>
<dbReference type="STRING" id="1544416.Cocul_00918"/>
<dbReference type="OrthoDB" id="5182370at2"/>
<protein>
    <recommendedName>
        <fullName evidence="3">PQQ enzyme repeat protein</fullName>
    </recommendedName>
</protein>
<evidence type="ECO:0000313" key="2">
    <source>
        <dbReference type="Proteomes" id="UP000050517"/>
    </source>
</evidence>
<dbReference type="Proteomes" id="UP000050517">
    <property type="component" value="Unassembled WGS sequence"/>
</dbReference>
<proteinExistence type="predicted"/>
<dbReference type="PATRIC" id="fig|1544416.3.peg.922"/>
<reference evidence="1 2" key="1">
    <citation type="submission" date="2015-10" db="EMBL/GenBank/DDBJ databases">
        <title>Corynebacteirum lowii and Corynebacterium oculi species nova, derived from human clinical disease and and emended description of Corynebacterium mastiditis.</title>
        <authorList>
            <person name="Bernard K."/>
            <person name="Pacheco A.L."/>
            <person name="Mcdougall C."/>
            <person name="Burtx T."/>
            <person name="Weibe D."/>
            <person name="Tyler S."/>
            <person name="Olson A.B."/>
            <person name="Cnockaert M."/>
            <person name="Eguchi H."/>
            <person name="Kuwahara T."/>
            <person name="Nakayama-Imaohji H."/>
            <person name="Boudewijins M."/>
            <person name="Van Hoecke F."/>
            <person name="Bernier A.-M."/>
            <person name="Vandamme P."/>
        </authorList>
    </citation>
    <scope>NUCLEOTIDE SEQUENCE [LARGE SCALE GENOMIC DNA]</scope>
    <source>
        <strain evidence="1 2">NML 130210</strain>
    </source>
</reference>
<dbReference type="Gene3D" id="2.130.10.10">
    <property type="entry name" value="YVTN repeat-like/Quinoprotein amine dehydrogenase"/>
    <property type="match status" value="1"/>
</dbReference>
<accession>A0A0Q0YCY9</accession>
<keyword evidence="2" id="KW-1185">Reference proteome</keyword>
<name>A0A0Q0YCY9_9CORY</name>
<sequence>MSTAPLRRTRRDLIATAALAVLGIAAVAGVALTAPIRSAHPQPYAGEYTAPPSLAEVPASLAPQWEAPDTPTPGVNRPLYAYGLTFSRDEHSVYARDQRGEVLWSYGRDDHEICSLGTAWGSVVVTYRNGGGCGDAVALDAKTGEYKHTRSARNSAATAAIASNDRLGTVSPERVELWRSDLVRTVEYGDVEAKQEPELQPHEECTITSALTRKDVLAITEVCPGEEGTWLRLQEATPESSREPKITGEVLLPERGVRLVAVGESAAAVYIPGERPRLASFDTTGAELTSREVERSPLVEDAAPEEVFSARTADLPTRMSWFDGQRLYLFHPNDLSVTRVIEDAVGTGAALAERLLYPTASGIAVASAEGEHVERTVEVTRPRDTAVIALAVVGDTVVERRDAQLVGLRPTPL</sequence>
<dbReference type="InterPro" id="IPR015943">
    <property type="entry name" value="WD40/YVTN_repeat-like_dom_sf"/>
</dbReference>
<comment type="caution">
    <text evidence="1">The sequence shown here is derived from an EMBL/GenBank/DDBJ whole genome shotgun (WGS) entry which is preliminary data.</text>
</comment>
<evidence type="ECO:0000313" key="1">
    <source>
        <dbReference type="EMBL" id="KQB84121.1"/>
    </source>
</evidence>
<dbReference type="AlphaFoldDB" id="A0A0Q0YCY9"/>
<dbReference type="InterPro" id="IPR011047">
    <property type="entry name" value="Quinoprotein_ADH-like_sf"/>
</dbReference>
<organism evidence="1 2">
    <name type="scientific">Corynebacterium oculi</name>
    <dbReference type="NCBI Taxonomy" id="1544416"/>
    <lineage>
        <taxon>Bacteria</taxon>
        <taxon>Bacillati</taxon>
        <taxon>Actinomycetota</taxon>
        <taxon>Actinomycetes</taxon>
        <taxon>Mycobacteriales</taxon>
        <taxon>Corynebacteriaceae</taxon>
        <taxon>Corynebacterium</taxon>
    </lineage>
</organism>
<gene>
    <name evidence="1" type="ORF">Cocul_00918</name>
</gene>